<dbReference type="Proteomes" id="UP000820669">
    <property type="component" value="Unassembled WGS sequence"/>
</dbReference>
<feature type="compositionally biased region" description="Basic and acidic residues" evidence="6">
    <location>
        <begin position="460"/>
        <end position="476"/>
    </location>
</feature>
<feature type="transmembrane region" description="Helical" evidence="7">
    <location>
        <begin position="20"/>
        <end position="46"/>
    </location>
</feature>
<evidence type="ECO:0000259" key="8">
    <source>
        <dbReference type="Pfam" id="PF12696"/>
    </source>
</evidence>
<dbReference type="PANTHER" id="PTHR37937">
    <property type="entry name" value="CONJUGATIVE TRANSFER: DNA TRANSPORT"/>
    <property type="match status" value="1"/>
</dbReference>
<evidence type="ECO:0000313" key="10">
    <source>
        <dbReference type="Proteomes" id="UP000820669"/>
    </source>
</evidence>
<keyword evidence="2" id="KW-1003">Cell membrane</keyword>
<feature type="region of interest" description="Disordered" evidence="6">
    <location>
        <begin position="534"/>
        <end position="577"/>
    </location>
</feature>
<dbReference type="InterPro" id="IPR032689">
    <property type="entry name" value="TraG-D_C"/>
</dbReference>
<dbReference type="EMBL" id="JAAXLA010000011">
    <property type="protein sequence ID" value="NMH97319.1"/>
    <property type="molecule type" value="Genomic_DNA"/>
</dbReference>
<comment type="subcellular location">
    <subcellularLocation>
        <location evidence="1">Cell membrane</location>
        <topology evidence="1">Multi-pass membrane protein</topology>
    </subcellularLocation>
</comment>
<dbReference type="PANTHER" id="PTHR37937:SF1">
    <property type="entry name" value="CONJUGATIVE TRANSFER: DNA TRANSPORT"/>
    <property type="match status" value="1"/>
</dbReference>
<keyword evidence="5 7" id="KW-0472">Membrane</keyword>
<keyword evidence="4 7" id="KW-1133">Transmembrane helix</keyword>
<evidence type="ECO:0000256" key="5">
    <source>
        <dbReference type="ARBA" id="ARBA00023136"/>
    </source>
</evidence>
<evidence type="ECO:0000256" key="2">
    <source>
        <dbReference type="ARBA" id="ARBA00022475"/>
    </source>
</evidence>
<organism evidence="9 10">
    <name type="scientific">Pseudonocardia acidicola</name>
    <dbReference type="NCBI Taxonomy" id="2724939"/>
    <lineage>
        <taxon>Bacteria</taxon>
        <taxon>Bacillati</taxon>
        <taxon>Actinomycetota</taxon>
        <taxon>Actinomycetes</taxon>
        <taxon>Pseudonocardiales</taxon>
        <taxon>Pseudonocardiaceae</taxon>
        <taxon>Pseudonocardia</taxon>
    </lineage>
</organism>
<comment type="caution">
    <text evidence="9">The sequence shown here is derived from an EMBL/GenBank/DDBJ whole genome shotgun (WGS) entry which is preliminary data.</text>
</comment>
<sequence>MTTSPTRTSTRTTVAVATAVAGLAIYFIPLSVLVTVLMAGAGICAWRRLHPAHRLRRRLGAAGWLMRRELRQHAGARAMRAHAGVTHPGMPARRRSLTTYGARVGTLVSGPVGVRGRAVYSPWSRGILVLGPQGSGKTSWLVGPILDAPGPAYVTSTKTELADLTAQLRAQRGPVHVFNPTGLGGLASTFCWDPVAACVDPAIADARARALVRGGGGVAGAENADFWAGKAAEIIRCYLLAAALHRADMAAVMAWALHPDDRAPITILQQHAPRVPPGWVGTLQSNLSAAPNTRSGYFAAMVPAVSFMDNPLVAAACRPRVDNQLDLDAFLASSGTLYVIAGEDDRRIAPLLTALTEAVFTAAKRRAARAPRGRLDPPFGLFLDEIANITPVPLDTWAADSRGWGITVCAVAQDLSQLESRWGRTRAQTIFSNLPTRVVLPGVAIKEDLEALAYLGGHREVTQTSESHSDAADGRRTRSRSTSVVREQVITGHTIYGLPRWHAYVLGLGPHPAVVRFQPGYRRSRAELRRARRHDPALTAHHGAQPGVSAETVPGPPAPVQRSAPVPDPVKETVSPR</sequence>
<dbReference type="RefSeq" id="WP_169380769.1">
    <property type="nucleotide sequence ID" value="NZ_JAAXLA010000011.1"/>
</dbReference>
<dbReference type="SUPFAM" id="SSF52540">
    <property type="entry name" value="P-loop containing nucleoside triphosphate hydrolases"/>
    <property type="match status" value="1"/>
</dbReference>
<evidence type="ECO:0000313" key="9">
    <source>
        <dbReference type="EMBL" id="NMH97319.1"/>
    </source>
</evidence>
<dbReference type="CDD" id="cd01127">
    <property type="entry name" value="TrwB_TraG_TraD_VirD4"/>
    <property type="match status" value="1"/>
</dbReference>
<evidence type="ECO:0000256" key="1">
    <source>
        <dbReference type="ARBA" id="ARBA00004651"/>
    </source>
</evidence>
<evidence type="ECO:0000256" key="7">
    <source>
        <dbReference type="SAM" id="Phobius"/>
    </source>
</evidence>
<evidence type="ECO:0000256" key="3">
    <source>
        <dbReference type="ARBA" id="ARBA00022692"/>
    </source>
</evidence>
<feature type="domain" description="TraD/TraG TraM recognition site" evidence="8">
    <location>
        <begin position="378"/>
        <end position="499"/>
    </location>
</feature>
<reference evidence="9 10" key="1">
    <citation type="submission" date="2020-04" db="EMBL/GenBank/DDBJ databases">
        <authorList>
            <person name="Klaysubun C."/>
            <person name="Duangmal K."/>
            <person name="Lipun K."/>
        </authorList>
    </citation>
    <scope>NUCLEOTIDE SEQUENCE [LARGE SCALE GENOMIC DNA]</scope>
    <source>
        <strain evidence="9 10">K10HN5</strain>
    </source>
</reference>
<dbReference type="InterPro" id="IPR027417">
    <property type="entry name" value="P-loop_NTPase"/>
</dbReference>
<keyword evidence="3 7" id="KW-0812">Transmembrane</keyword>
<dbReference type="Pfam" id="PF12696">
    <property type="entry name" value="TraG-D_C"/>
    <property type="match status" value="1"/>
</dbReference>
<proteinExistence type="predicted"/>
<dbReference type="InterPro" id="IPR051539">
    <property type="entry name" value="T4SS-coupling_protein"/>
</dbReference>
<accession>A0ABX1S8T6</accession>
<dbReference type="Gene3D" id="3.40.50.300">
    <property type="entry name" value="P-loop containing nucleotide triphosphate hydrolases"/>
    <property type="match status" value="1"/>
</dbReference>
<feature type="region of interest" description="Disordered" evidence="6">
    <location>
        <begin position="460"/>
        <end position="484"/>
    </location>
</feature>
<name>A0ABX1S8T6_9PSEU</name>
<evidence type="ECO:0000256" key="6">
    <source>
        <dbReference type="SAM" id="MobiDB-lite"/>
    </source>
</evidence>
<protein>
    <submittedName>
        <fullName evidence="9">Type IV secretory system conjugative DNA transfer family protein</fullName>
    </submittedName>
</protein>
<gene>
    <name evidence="9" type="ORF">HF526_08320</name>
</gene>
<evidence type="ECO:0000256" key="4">
    <source>
        <dbReference type="ARBA" id="ARBA00022989"/>
    </source>
</evidence>
<keyword evidence="10" id="KW-1185">Reference proteome</keyword>